<gene>
    <name evidence="3" type="ORF">ACFPJ6_16780</name>
</gene>
<keyword evidence="4" id="KW-1185">Reference proteome</keyword>
<dbReference type="NCBIfam" id="NF041681">
    <property type="entry name" value="HGxxPAAW"/>
    <property type="match status" value="1"/>
</dbReference>
<reference evidence="4" key="1">
    <citation type="journal article" date="2019" name="Int. J. Syst. Evol. Microbiol.">
        <title>The Global Catalogue of Microorganisms (GCM) 10K type strain sequencing project: providing services to taxonomists for standard genome sequencing and annotation.</title>
        <authorList>
            <consortium name="The Broad Institute Genomics Platform"/>
            <consortium name="The Broad Institute Genome Sequencing Center for Infectious Disease"/>
            <person name="Wu L."/>
            <person name="Ma J."/>
        </authorList>
    </citation>
    <scope>NUCLEOTIDE SEQUENCE [LARGE SCALE GENOMIC DNA]</scope>
    <source>
        <strain evidence="4">CCUG 43114</strain>
    </source>
</reference>
<feature type="transmembrane region" description="Helical" evidence="2">
    <location>
        <begin position="58"/>
        <end position="77"/>
    </location>
</feature>
<feature type="transmembrane region" description="Helical" evidence="2">
    <location>
        <begin position="32"/>
        <end position="51"/>
    </location>
</feature>
<accession>A0ABW0GR92</accession>
<proteinExistence type="predicted"/>
<keyword evidence="2" id="KW-0472">Membrane</keyword>
<protein>
    <submittedName>
        <fullName evidence="3">HGxxPAAW family protein</fullName>
    </submittedName>
</protein>
<dbReference type="Pfam" id="PF20447">
    <property type="entry name" value="DUF6704"/>
    <property type="match status" value="1"/>
</dbReference>
<organism evidence="3 4">
    <name type="scientific">Aquipuribacter nitratireducens</name>
    <dbReference type="NCBI Taxonomy" id="650104"/>
    <lineage>
        <taxon>Bacteria</taxon>
        <taxon>Bacillati</taxon>
        <taxon>Actinomycetota</taxon>
        <taxon>Actinomycetes</taxon>
        <taxon>Micrococcales</taxon>
        <taxon>Intrasporangiaceae</taxon>
        <taxon>Aquipuribacter</taxon>
    </lineage>
</organism>
<keyword evidence="2" id="KW-0812">Transmembrane</keyword>
<dbReference type="RefSeq" id="WP_340268676.1">
    <property type="nucleotide sequence ID" value="NZ_JBBEOG010000003.1"/>
</dbReference>
<feature type="compositionally biased region" description="Basic and acidic residues" evidence="1">
    <location>
        <begin position="9"/>
        <end position="22"/>
    </location>
</feature>
<evidence type="ECO:0000256" key="1">
    <source>
        <dbReference type="SAM" id="MobiDB-lite"/>
    </source>
</evidence>
<feature type="region of interest" description="Disordered" evidence="1">
    <location>
        <begin position="79"/>
        <end position="99"/>
    </location>
</feature>
<dbReference type="EMBL" id="JBHSLD010000027">
    <property type="protein sequence ID" value="MFC5382423.1"/>
    <property type="molecule type" value="Genomic_DNA"/>
</dbReference>
<evidence type="ECO:0000313" key="4">
    <source>
        <dbReference type="Proteomes" id="UP001596122"/>
    </source>
</evidence>
<feature type="region of interest" description="Disordered" evidence="1">
    <location>
        <begin position="1"/>
        <end position="22"/>
    </location>
</feature>
<dbReference type="Proteomes" id="UP001596122">
    <property type="component" value="Unassembled WGS sequence"/>
</dbReference>
<evidence type="ECO:0000313" key="3">
    <source>
        <dbReference type="EMBL" id="MFC5382423.1"/>
    </source>
</evidence>
<evidence type="ECO:0000256" key="2">
    <source>
        <dbReference type="SAM" id="Phobius"/>
    </source>
</evidence>
<comment type="caution">
    <text evidence="3">The sequence shown here is derived from an EMBL/GenBank/DDBJ whole genome shotgun (WGS) entry which is preliminary data.</text>
</comment>
<name>A0ABW0GR92_9MICO</name>
<dbReference type="InterPro" id="IPR046550">
    <property type="entry name" value="DUF6704"/>
</dbReference>
<keyword evidence="2" id="KW-1133">Transmembrane helix</keyword>
<sequence length="99" mass="10277">MSDTPTRAQQERAGEEHEAYVEGHEYGHGTSVAAWTATGGVMLGSLVVALAMIFYSPVFIVIGAVVAVLAALAGPVLSRAGLGEHSPNREFTGGPRAVR</sequence>